<accession>A0A7R9FJ50</accession>
<dbReference type="Pfam" id="PF14513">
    <property type="entry name" value="DAG_kinase_N"/>
    <property type="match status" value="1"/>
</dbReference>
<feature type="compositionally biased region" description="Low complexity" evidence="2">
    <location>
        <begin position="359"/>
        <end position="377"/>
    </location>
</feature>
<organism evidence="4">
    <name type="scientific">Timema tahoe</name>
    <dbReference type="NCBI Taxonomy" id="61484"/>
    <lineage>
        <taxon>Eukaryota</taxon>
        <taxon>Metazoa</taxon>
        <taxon>Ecdysozoa</taxon>
        <taxon>Arthropoda</taxon>
        <taxon>Hexapoda</taxon>
        <taxon>Insecta</taxon>
        <taxon>Pterygota</taxon>
        <taxon>Neoptera</taxon>
        <taxon>Polyneoptera</taxon>
        <taxon>Phasmatodea</taxon>
        <taxon>Timematodea</taxon>
        <taxon>Timematoidea</taxon>
        <taxon>Timematidae</taxon>
        <taxon>Timema</taxon>
    </lineage>
</organism>
<name>A0A7R9FJ50_9NEOP</name>
<dbReference type="Gene3D" id="1.10.238.110">
    <property type="entry name" value="Diacylglycerol kinase alpha"/>
    <property type="match status" value="2"/>
</dbReference>
<dbReference type="InterPro" id="IPR018247">
    <property type="entry name" value="EF_Hand_1_Ca_BS"/>
</dbReference>
<keyword evidence="1" id="KW-0106">Calcium</keyword>
<evidence type="ECO:0000256" key="2">
    <source>
        <dbReference type="SAM" id="MobiDB-lite"/>
    </source>
</evidence>
<dbReference type="SUPFAM" id="SSF47473">
    <property type="entry name" value="EF-hand"/>
    <property type="match status" value="2"/>
</dbReference>
<sequence>MIFELSSRDKEGYIQYLEEVYPHLRGESGKPSSVYPTEIRASIPPSLAVWSTCRIPNTRERKKYHHTAILGFVVKRKTRSLYENWTVDVFVSTHPTCRLLASRRVPRESGPLTSFPVRYFCRPEVMTSFVASHLPQLPSPSLYYGSERKGDIDYEGFQLFMDTYLEVETPEELCRHLFLSFVKREQALDGKAFKEVYPHIRGGGVEIHFGKTTLSTPDQDSNLDLPVIGSLAYYETSACVCKSRNRIASARQCPQEMAVLSSTTACAPITSHTSGPGSAPNIATCHVEQQVPEQRNKLAEKFHGLTEKFHSLGHHRSESENASARMRTGSVGAAVHPMLTVTQTSYSCHEVLEKKSTDSSPSHSQVSRNSSRKSNNSLLVTNGKLDDMKFMVRKSSSVEVNSLRVYLKDIVCYLSLIEGGRPEDKLEFMFRLYDTDGNGVLDTNEMDCIVNQMMNVAEYLGWDVTELKPVRSIPESSQTVMAMKLFEKHDHTSDQDAGKQTLGTYQRGPITRLVSKDSSQNKANLGHPYKKPSFKVELNCPGGEYGRALDYNLAEV</sequence>
<evidence type="ECO:0000259" key="3">
    <source>
        <dbReference type="PROSITE" id="PS50222"/>
    </source>
</evidence>
<evidence type="ECO:0000256" key="1">
    <source>
        <dbReference type="ARBA" id="ARBA00022837"/>
    </source>
</evidence>
<dbReference type="PROSITE" id="PS50222">
    <property type="entry name" value="EF_HAND_2"/>
    <property type="match status" value="1"/>
</dbReference>
<dbReference type="EMBL" id="OE000520">
    <property type="protein sequence ID" value="CAD7454146.1"/>
    <property type="molecule type" value="Genomic_DNA"/>
</dbReference>
<evidence type="ECO:0000313" key="4">
    <source>
        <dbReference type="EMBL" id="CAD7454146.1"/>
    </source>
</evidence>
<dbReference type="Gene3D" id="1.10.238.10">
    <property type="entry name" value="EF-hand"/>
    <property type="match status" value="1"/>
</dbReference>
<dbReference type="InterPro" id="IPR038199">
    <property type="entry name" value="DGK_typeI_N_sf"/>
</dbReference>
<dbReference type="InterPro" id="IPR029477">
    <property type="entry name" value="DAG_kinase_typeI_N"/>
</dbReference>
<dbReference type="InterPro" id="IPR002048">
    <property type="entry name" value="EF_hand_dom"/>
</dbReference>
<feature type="domain" description="EF-hand" evidence="3">
    <location>
        <begin position="421"/>
        <end position="456"/>
    </location>
</feature>
<feature type="region of interest" description="Disordered" evidence="2">
    <location>
        <begin position="351"/>
        <end position="378"/>
    </location>
</feature>
<dbReference type="SMART" id="SM00054">
    <property type="entry name" value="EFh"/>
    <property type="match status" value="1"/>
</dbReference>
<dbReference type="AlphaFoldDB" id="A0A7R9FJ50"/>
<proteinExistence type="predicted"/>
<protein>
    <recommendedName>
        <fullName evidence="3">EF-hand domain-containing protein</fullName>
    </recommendedName>
</protein>
<dbReference type="GO" id="GO:0005509">
    <property type="term" value="F:calcium ion binding"/>
    <property type="evidence" value="ECO:0007669"/>
    <property type="project" value="InterPro"/>
</dbReference>
<dbReference type="InterPro" id="IPR011992">
    <property type="entry name" value="EF-hand-dom_pair"/>
</dbReference>
<reference evidence="4" key="1">
    <citation type="submission" date="2020-11" db="EMBL/GenBank/DDBJ databases">
        <authorList>
            <person name="Tran Van P."/>
        </authorList>
    </citation>
    <scope>NUCLEOTIDE SEQUENCE</scope>
</reference>
<dbReference type="PROSITE" id="PS00018">
    <property type="entry name" value="EF_HAND_1"/>
    <property type="match status" value="1"/>
</dbReference>
<gene>
    <name evidence="4" type="ORF">TTEB3V08_LOCUS2260</name>
</gene>